<dbReference type="AlphaFoldDB" id="A0A1H0XHZ7"/>
<gene>
    <name evidence="1" type="ORF">SAMN04487752_0046</name>
</gene>
<reference evidence="2" key="1">
    <citation type="submission" date="2016-10" db="EMBL/GenBank/DDBJ databases">
        <authorList>
            <person name="Varghese N."/>
            <person name="Submissions S."/>
        </authorList>
    </citation>
    <scope>NUCLEOTIDE SEQUENCE [LARGE SCALE GENOMIC DNA]</scope>
    <source>
        <strain evidence="2">MPL-11</strain>
    </source>
</reference>
<organism evidence="1 2">
    <name type="scientific">Carnobacterium viridans</name>
    <dbReference type="NCBI Taxonomy" id="174587"/>
    <lineage>
        <taxon>Bacteria</taxon>
        <taxon>Bacillati</taxon>
        <taxon>Bacillota</taxon>
        <taxon>Bacilli</taxon>
        <taxon>Lactobacillales</taxon>
        <taxon>Carnobacteriaceae</taxon>
        <taxon>Carnobacterium</taxon>
    </lineage>
</organism>
<accession>A0A1H0XHZ7</accession>
<dbReference type="Proteomes" id="UP000199481">
    <property type="component" value="Unassembled WGS sequence"/>
</dbReference>
<proteinExistence type="predicted"/>
<dbReference type="EMBL" id="FNJW01000002">
    <property type="protein sequence ID" value="SDQ02538.1"/>
    <property type="molecule type" value="Genomic_DNA"/>
</dbReference>
<name>A0A1H0XHZ7_9LACT</name>
<protein>
    <recommendedName>
        <fullName evidence="3">SIR2-like domain-containing protein</fullName>
    </recommendedName>
</protein>
<sequence>MDSNNKILIDNDLDYFEDFKRIAHDILNENYDDYSEEEQRDYIKRHITGIECHLYLERLENKTTLFDSIKIDEKYIDKANNLQIVMPTKDKFKNTVFSNHYYSMIRYMKETLEKKDSILVVFGFSFADEHLRTELKRAFTNPGLLVYIVCYKDKDKDNILNVLDYTDGTVPINVSFISPSTIKSFQDYKGILEYTALYGEEIKGNHSYILEFLSQNELSEEYLEEDIQSLRNTLEELTLLEEIAIEASEIVKTILENPIVQHLYATEQEGIELFYNAVISFRAFNNILKYRRDQ</sequence>
<evidence type="ECO:0008006" key="3">
    <source>
        <dbReference type="Google" id="ProtNLM"/>
    </source>
</evidence>
<evidence type="ECO:0000313" key="1">
    <source>
        <dbReference type="EMBL" id="SDQ02538.1"/>
    </source>
</evidence>
<keyword evidence="2" id="KW-1185">Reference proteome</keyword>
<evidence type="ECO:0000313" key="2">
    <source>
        <dbReference type="Proteomes" id="UP000199481"/>
    </source>
</evidence>